<evidence type="ECO:0000313" key="1">
    <source>
        <dbReference type="EMBL" id="GBO43442.1"/>
    </source>
</evidence>
<comment type="caution">
    <text evidence="1">The sequence shown here is derived from an EMBL/GenBank/DDBJ whole genome shotgun (WGS) entry which is preliminary data.</text>
</comment>
<keyword evidence="2" id="KW-1185">Reference proteome</keyword>
<organism evidence="1 2">
    <name type="scientific">Araneus ventricosus</name>
    <name type="common">Orbweaver spider</name>
    <name type="synonym">Epeira ventricosa</name>
    <dbReference type="NCBI Taxonomy" id="182803"/>
    <lineage>
        <taxon>Eukaryota</taxon>
        <taxon>Metazoa</taxon>
        <taxon>Ecdysozoa</taxon>
        <taxon>Arthropoda</taxon>
        <taxon>Chelicerata</taxon>
        <taxon>Arachnida</taxon>
        <taxon>Araneae</taxon>
        <taxon>Araneomorphae</taxon>
        <taxon>Entelegynae</taxon>
        <taxon>Araneoidea</taxon>
        <taxon>Araneidae</taxon>
        <taxon>Araneus</taxon>
    </lineage>
</organism>
<dbReference type="Proteomes" id="UP000499080">
    <property type="component" value="Unassembled WGS sequence"/>
</dbReference>
<sequence length="81" mass="9049">MNKKEEISVQSCFNTANELHQGVTEMELQCTITPDLFQCDHPSRGQHIASCTQSFSTAKRNMPLGMLSIVRDVREGGDPPR</sequence>
<dbReference type="AlphaFoldDB" id="A0A4Y2X634"/>
<reference evidence="1 2" key="1">
    <citation type="journal article" date="2019" name="Sci. Rep.">
        <title>Orb-weaving spider Araneus ventricosus genome elucidates the spidroin gene catalogue.</title>
        <authorList>
            <person name="Kono N."/>
            <person name="Nakamura H."/>
            <person name="Ohtoshi R."/>
            <person name="Moran D.A.P."/>
            <person name="Shinohara A."/>
            <person name="Yoshida Y."/>
            <person name="Fujiwara M."/>
            <person name="Mori M."/>
            <person name="Tomita M."/>
            <person name="Arakawa K."/>
        </authorList>
    </citation>
    <scope>NUCLEOTIDE SEQUENCE [LARGE SCALE GENOMIC DNA]</scope>
</reference>
<dbReference type="EMBL" id="BGPR01069867">
    <property type="protein sequence ID" value="GBO43442.1"/>
    <property type="molecule type" value="Genomic_DNA"/>
</dbReference>
<evidence type="ECO:0000313" key="2">
    <source>
        <dbReference type="Proteomes" id="UP000499080"/>
    </source>
</evidence>
<gene>
    <name evidence="1" type="ORF">AVEN_61351_1</name>
</gene>
<name>A0A4Y2X634_ARAVE</name>
<accession>A0A4Y2X634</accession>
<protein>
    <submittedName>
        <fullName evidence="1">Uncharacterized protein</fullName>
    </submittedName>
</protein>
<proteinExistence type="predicted"/>